<dbReference type="GO" id="GO:0035838">
    <property type="term" value="C:growing cell tip"/>
    <property type="evidence" value="ECO:0007669"/>
    <property type="project" value="TreeGrafter"/>
</dbReference>
<dbReference type="eggNOG" id="ENOG502QVGD">
    <property type="taxonomic scope" value="Eukaryota"/>
</dbReference>
<evidence type="ECO:0000256" key="1">
    <source>
        <dbReference type="ARBA" id="ARBA00004141"/>
    </source>
</evidence>
<evidence type="ECO:0000256" key="3">
    <source>
        <dbReference type="ARBA" id="ARBA00022989"/>
    </source>
</evidence>
<feature type="transmembrane region" description="Helical" evidence="6">
    <location>
        <begin position="107"/>
        <end position="133"/>
    </location>
</feature>
<feature type="compositionally biased region" description="Basic residues" evidence="5">
    <location>
        <begin position="300"/>
        <end position="309"/>
    </location>
</feature>
<dbReference type="STRING" id="535722.E4UY41"/>
<evidence type="ECO:0000256" key="7">
    <source>
        <dbReference type="SAM" id="SignalP"/>
    </source>
</evidence>
<keyword evidence="3 6" id="KW-1133">Transmembrane helix</keyword>
<dbReference type="RefSeq" id="XP_003173232.1">
    <property type="nucleotide sequence ID" value="XM_003173184.1"/>
</dbReference>
<dbReference type="InterPro" id="IPR051380">
    <property type="entry name" value="pH-response_reg_palI/RIM9"/>
</dbReference>
<dbReference type="PANTHER" id="PTHR28013:SF3">
    <property type="entry name" value="PROTEIN DCV1-RELATED"/>
    <property type="match status" value="1"/>
</dbReference>
<accession>E4UY41</accession>
<evidence type="ECO:0000256" key="2">
    <source>
        <dbReference type="ARBA" id="ARBA00022692"/>
    </source>
</evidence>
<feature type="region of interest" description="Disordered" evidence="5">
    <location>
        <begin position="403"/>
        <end position="422"/>
    </location>
</feature>
<keyword evidence="9" id="KW-1185">Reference proteome</keyword>
<dbReference type="InParanoid" id="E4UY41"/>
<dbReference type="PANTHER" id="PTHR28013">
    <property type="entry name" value="PROTEIN DCV1-RELATED"/>
    <property type="match status" value="1"/>
</dbReference>
<dbReference type="Proteomes" id="UP000002669">
    <property type="component" value="Unassembled WGS sequence"/>
</dbReference>
<name>E4UY41_ARTGP</name>
<evidence type="ECO:0000313" key="9">
    <source>
        <dbReference type="Proteomes" id="UP000002669"/>
    </source>
</evidence>
<evidence type="ECO:0000313" key="8">
    <source>
        <dbReference type="EMBL" id="EFR02821.1"/>
    </source>
</evidence>
<dbReference type="GeneID" id="10028511"/>
<dbReference type="Pfam" id="PF06687">
    <property type="entry name" value="SUR7"/>
    <property type="match status" value="1"/>
</dbReference>
<sequence>MLLKPATPLSVLLFAAFALLLLSVLSTPVIKGVPLAHTMIHFASLADARDGAFGDPKADGDFNLPASIRHTLSSLLIVHPIAAFLTLVCFGLAAAAHLHAPSHSPRYLLGLLILLLPTLLVSLLAFLVDILLFVPHLKWGGWIVLAATVILTTCGILTCAMRRTLVSRKARKRRIAENAEMNGENFYNRQNSFKMDPPPSTVNIEVKEDVSSPVPTAETVSAFARFESDRRPRDDDSRRMRPRAPPTSNERFWAPSETDVGPMDPPETPANQDGPYNHFPPPRRRPSKNTMGNYRDPPRPRLRRPRQKQPRSWPFPLRRPRREDDDMYGTAPAAGGMGRDIEMERSRGSFPSRDQHHIEDISQAFADILALSAFIPARSGWNRNDQPLSPIDARGSPSPIAAINTQPRDMTRSPPRGAHNPTSTYYEDVETRFTNTSNPDPAFIPTTLTPGSIAPEPEQRTSVDAVHGLRSPVSDISHFTSISQRGINPKWQPPEWDNPREKVQKQRDALLGNNPDFQLGAVAGRSNSARRGGRMPQVIAMPPMPPMPAIPAAYTRS</sequence>
<evidence type="ECO:0000256" key="6">
    <source>
        <dbReference type="SAM" id="Phobius"/>
    </source>
</evidence>
<feature type="signal peptide" evidence="7">
    <location>
        <begin position="1"/>
        <end position="26"/>
    </location>
</feature>
<dbReference type="HOGENOM" id="CLU_016694_1_0_1"/>
<evidence type="ECO:0000256" key="5">
    <source>
        <dbReference type="SAM" id="MobiDB-lite"/>
    </source>
</evidence>
<gene>
    <name evidence="8" type="ORF">MGYG_05821</name>
</gene>
<feature type="chain" id="PRO_5003190627" evidence="7">
    <location>
        <begin position="27"/>
        <end position="557"/>
    </location>
</feature>
<dbReference type="OrthoDB" id="2354757at2759"/>
<protein>
    <submittedName>
        <fullName evidence="8">pH-response regulator protein palI/RIM9</fullName>
    </submittedName>
</protein>
<comment type="subcellular location">
    <subcellularLocation>
        <location evidence="1">Membrane</location>
        <topology evidence="1">Multi-pass membrane protein</topology>
    </subcellularLocation>
</comment>
<dbReference type="VEuPathDB" id="FungiDB:MGYG_05821"/>
<feature type="region of interest" description="Disordered" evidence="5">
    <location>
        <begin position="187"/>
        <end position="338"/>
    </location>
</feature>
<feature type="transmembrane region" description="Helical" evidence="6">
    <location>
        <begin position="72"/>
        <end position="95"/>
    </location>
</feature>
<feature type="compositionally biased region" description="Basic and acidic residues" evidence="5">
    <location>
        <begin position="226"/>
        <end position="239"/>
    </location>
</feature>
<keyword evidence="7" id="KW-0732">Signal</keyword>
<feature type="region of interest" description="Disordered" evidence="5">
    <location>
        <begin position="521"/>
        <end position="557"/>
    </location>
</feature>
<dbReference type="GO" id="GO:0005886">
    <property type="term" value="C:plasma membrane"/>
    <property type="evidence" value="ECO:0007669"/>
    <property type="project" value="InterPro"/>
</dbReference>
<dbReference type="InterPro" id="IPR009571">
    <property type="entry name" value="SUR7/Rim9-like_fungi"/>
</dbReference>
<evidence type="ECO:0000256" key="4">
    <source>
        <dbReference type="ARBA" id="ARBA00023136"/>
    </source>
</evidence>
<dbReference type="AlphaFoldDB" id="E4UY41"/>
<dbReference type="EMBL" id="DS989825">
    <property type="protein sequence ID" value="EFR02821.1"/>
    <property type="molecule type" value="Genomic_DNA"/>
</dbReference>
<keyword evidence="4 6" id="KW-0472">Membrane</keyword>
<proteinExistence type="predicted"/>
<reference evidence="9" key="1">
    <citation type="journal article" date="2012" name="MBio">
        <title>Comparative genome analysis of Trichophyton rubrum and related dermatophytes reveals candidate genes involved in infection.</title>
        <authorList>
            <person name="Martinez D.A."/>
            <person name="Oliver B.G."/>
            <person name="Graeser Y."/>
            <person name="Goldberg J.M."/>
            <person name="Li W."/>
            <person name="Martinez-Rossi N.M."/>
            <person name="Monod M."/>
            <person name="Shelest E."/>
            <person name="Barton R.C."/>
            <person name="Birch E."/>
            <person name="Brakhage A.A."/>
            <person name="Chen Z."/>
            <person name="Gurr S.J."/>
            <person name="Heiman D."/>
            <person name="Heitman J."/>
            <person name="Kosti I."/>
            <person name="Rossi A."/>
            <person name="Saif S."/>
            <person name="Samalova M."/>
            <person name="Saunders C.W."/>
            <person name="Shea T."/>
            <person name="Summerbell R.C."/>
            <person name="Xu J."/>
            <person name="Young S."/>
            <person name="Zeng Q."/>
            <person name="Birren B.W."/>
            <person name="Cuomo C.A."/>
            <person name="White T.C."/>
        </authorList>
    </citation>
    <scope>NUCLEOTIDE SEQUENCE [LARGE SCALE GENOMIC DNA]</scope>
    <source>
        <strain evidence="9">ATCC MYA-4604 / CBS 118893</strain>
    </source>
</reference>
<feature type="transmembrane region" description="Helical" evidence="6">
    <location>
        <begin position="139"/>
        <end position="161"/>
    </location>
</feature>
<dbReference type="GO" id="GO:0032153">
    <property type="term" value="C:cell division site"/>
    <property type="evidence" value="ECO:0007669"/>
    <property type="project" value="TreeGrafter"/>
</dbReference>
<organism evidence="9">
    <name type="scientific">Arthroderma gypseum (strain ATCC MYA-4604 / CBS 118893)</name>
    <name type="common">Microsporum gypseum</name>
    <dbReference type="NCBI Taxonomy" id="535722"/>
    <lineage>
        <taxon>Eukaryota</taxon>
        <taxon>Fungi</taxon>
        <taxon>Dikarya</taxon>
        <taxon>Ascomycota</taxon>
        <taxon>Pezizomycotina</taxon>
        <taxon>Eurotiomycetes</taxon>
        <taxon>Eurotiomycetidae</taxon>
        <taxon>Onygenales</taxon>
        <taxon>Arthrodermataceae</taxon>
        <taxon>Nannizzia</taxon>
    </lineage>
</organism>
<feature type="compositionally biased region" description="Low complexity" evidence="5">
    <location>
        <begin position="521"/>
        <end position="530"/>
    </location>
</feature>
<keyword evidence="2 6" id="KW-0812">Transmembrane</keyword>